<dbReference type="NCBIfam" id="NF033788">
    <property type="entry name" value="HTH_metalloreg"/>
    <property type="match status" value="1"/>
</dbReference>
<name>A0A1I6KI29_9EURY</name>
<evidence type="ECO:0000313" key="6">
    <source>
        <dbReference type="EMBL" id="SFR90895.1"/>
    </source>
</evidence>
<dbReference type="Gene3D" id="1.10.10.10">
    <property type="entry name" value="Winged helix-like DNA-binding domain superfamily/Winged helix DNA-binding domain"/>
    <property type="match status" value="1"/>
</dbReference>
<proteinExistence type="predicted"/>
<dbReference type="PRINTS" id="PR00778">
    <property type="entry name" value="HTHARSR"/>
</dbReference>
<dbReference type="InterPro" id="IPR001845">
    <property type="entry name" value="HTH_ArsR_DNA-bd_dom"/>
</dbReference>
<feature type="compositionally biased region" description="Polar residues" evidence="4">
    <location>
        <begin position="1"/>
        <end position="13"/>
    </location>
</feature>
<dbReference type="SMART" id="SM00418">
    <property type="entry name" value="HTH_ARSR"/>
    <property type="match status" value="1"/>
</dbReference>
<dbReference type="OrthoDB" id="46231at2157"/>
<dbReference type="STRING" id="767519.SAMN05216559_0850"/>
<dbReference type="PANTHER" id="PTHR33154">
    <property type="entry name" value="TRANSCRIPTIONAL REGULATOR, ARSR FAMILY"/>
    <property type="match status" value="1"/>
</dbReference>
<feature type="region of interest" description="Disordered" evidence="4">
    <location>
        <begin position="1"/>
        <end position="22"/>
    </location>
</feature>
<dbReference type="InterPro" id="IPR051081">
    <property type="entry name" value="HTH_MetalResp_TranReg"/>
</dbReference>
<gene>
    <name evidence="6" type="ORF">SAMN05216559_0850</name>
</gene>
<sequence>MDSNATETASQSGRPDDSAESACCAEIPEVEEDALVADVQLLSALGNDTRYELVRRIGAAEGSVCVCDLEAAVGISQSGVSQALSRLYSAGLVTRRKEGSWRYYGLTDDAEQILETLDALGDDDE</sequence>
<keyword evidence="7" id="KW-1185">Reference proteome</keyword>
<dbReference type="Proteomes" id="UP000199062">
    <property type="component" value="Unassembled WGS sequence"/>
</dbReference>
<evidence type="ECO:0000259" key="5">
    <source>
        <dbReference type="PROSITE" id="PS50987"/>
    </source>
</evidence>
<keyword evidence="2" id="KW-0238">DNA-binding</keyword>
<dbReference type="GO" id="GO:0003677">
    <property type="term" value="F:DNA binding"/>
    <property type="evidence" value="ECO:0007669"/>
    <property type="project" value="UniProtKB-KW"/>
</dbReference>
<accession>A0A1I6KI29</accession>
<dbReference type="Pfam" id="PF01022">
    <property type="entry name" value="HTH_5"/>
    <property type="match status" value="1"/>
</dbReference>
<dbReference type="InterPro" id="IPR036388">
    <property type="entry name" value="WH-like_DNA-bd_sf"/>
</dbReference>
<evidence type="ECO:0000256" key="4">
    <source>
        <dbReference type="SAM" id="MobiDB-lite"/>
    </source>
</evidence>
<dbReference type="InterPro" id="IPR036390">
    <property type="entry name" value="WH_DNA-bd_sf"/>
</dbReference>
<dbReference type="CDD" id="cd00090">
    <property type="entry name" value="HTH_ARSR"/>
    <property type="match status" value="1"/>
</dbReference>
<organism evidence="6 7">
    <name type="scientific">Halomicrobium zhouii</name>
    <dbReference type="NCBI Taxonomy" id="767519"/>
    <lineage>
        <taxon>Archaea</taxon>
        <taxon>Methanobacteriati</taxon>
        <taxon>Methanobacteriota</taxon>
        <taxon>Stenosarchaea group</taxon>
        <taxon>Halobacteria</taxon>
        <taxon>Halobacteriales</taxon>
        <taxon>Haloarculaceae</taxon>
        <taxon>Halomicrobium</taxon>
    </lineage>
</organism>
<dbReference type="PROSITE" id="PS50987">
    <property type="entry name" value="HTH_ARSR_2"/>
    <property type="match status" value="1"/>
</dbReference>
<evidence type="ECO:0000256" key="2">
    <source>
        <dbReference type="ARBA" id="ARBA00023125"/>
    </source>
</evidence>
<evidence type="ECO:0000256" key="3">
    <source>
        <dbReference type="ARBA" id="ARBA00023163"/>
    </source>
</evidence>
<dbReference type="EMBL" id="FOZK01000001">
    <property type="protein sequence ID" value="SFR90895.1"/>
    <property type="molecule type" value="Genomic_DNA"/>
</dbReference>
<dbReference type="SUPFAM" id="SSF46785">
    <property type="entry name" value="Winged helix' DNA-binding domain"/>
    <property type="match status" value="1"/>
</dbReference>
<dbReference type="GO" id="GO:0003700">
    <property type="term" value="F:DNA-binding transcription factor activity"/>
    <property type="evidence" value="ECO:0007669"/>
    <property type="project" value="InterPro"/>
</dbReference>
<dbReference type="PANTHER" id="PTHR33154:SF18">
    <property type="entry name" value="ARSENICAL RESISTANCE OPERON REPRESSOR"/>
    <property type="match status" value="1"/>
</dbReference>
<evidence type="ECO:0000313" key="7">
    <source>
        <dbReference type="Proteomes" id="UP000199062"/>
    </source>
</evidence>
<evidence type="ECO:0000256" key="1">
    <source>
        <dbReference type="ARBA" id="ARBA00023015"/>
    </source>
</evidence>
<dbReference type="AlphaFoldDB" id="A0A1I6KI29"/>
<keyword evidence="3" id="KW-0804">Transcription</keyword>
<dbReference type="RefSeq" id="WP_089814177.1">
    <property type="nucleotide sequence ID" value="NZ_FOZK01000001.1"/>
</dbReference>
<protein>
    <submittedName>
        <fullName evidence="6">Transcriptional regulator, ArsR family</fullName>
    </submittedName>
</protein>
<reference evidence="6 7" key="1">
    <citation type="submission" date="2016-10" db="EMBL/GenBank/DDBJ databases">
        <authorList>
            <person name="de Groot N.N."/>
        </authorList>
    </citation>
    <scope>NUCLEOTIDE SEQUENCE [LARGE SCALE GENOMIC DNA]</scope>
    <source>
        <strain evidence="6 7">CGMCC 1.10457</strain>
    </source>
</reference>
<feature type="domain" description="HTH arsR-type" evidence="5">
    <location>
        <begin position="30"/>
        <end position="125"/>
    </location>
</feature>
<keyword evidence="1" id="KW-0805">Transcription regulation</keyword>
<dbReference type="InterPro" id="IPR011991">
    <property type="entry name" value="ArsR-like_HTH"/>
</dbReference>